<accession>A0A0F9K6M9</accession>
<dbReference type="InterPro" id="IPR012816">
    <property type="entry name" value="NADAR"/>
</dbReference>
<dbReference type="Gene3D" id="1.10.357.40">
    <property type="entry name" value="YbiA-like"/>
    <property type="match status" value="1"/>
</dbReference>
<dbReference type="Pfam" id="PF08719">
    <property type="entry name" value="NADAR"/>
    <property type="match status" value="1"/>
</dbReference>
<name>A0A0F9K6M9_9ZZZZ</name>
<dbReference type="CDD" id="cd15457">
    <property type="entry name" value="NADAR"/>
    <property type="match status" value="1"/>
</dbReference>
<dbReference type="AlphaFoldDB" id="A0A0F9K6M9"/>
<dbReference type="EMBL" id="LAZR01015909">
    <property type="protein sequence ID" value="KKM06818.1"/>
    <property type="molecule type" value="Genomic_DNA"/>
</dbReference>
<gene>
    <name evidence="2" type="ORF">LCGC14_1740200</name>
</gene>
<feature type="domain" description="NADAR" evidence="1">
    <location>
        <begin position="16"/>
        <end position="160"/>
    </location>
</feature>
<protein>
    <recommendedName>
        <fullName evidence="1">NADAR domain-containing protein</fullName>
    </recommendedName>
</protein>
<sequence length="166" mass="19193">MTHEHTVTDDFVLFWHGPFSQWYSCQFTVDGTEYNCTEQYMMAKKALFFEDEQSWLKIMATDSPKIQKAVGRTVKNFDLEKWKDVCEEIVYKGNYAKFTQNDYLKSVILGTKDRTLVEASPYDKIWGIGLSETDPKALCPASWQGLNLLGISLMNVRESIISYENT</sequence>
<reference evidence="2" key="1">
    <citation type="journal article" date="2015" name="Nature">
        <title>Complex archaea that bridge the gap between prokaryotes and eukaryotes.</title>
        <authorList>
            <person name="Spang A."/>
            <person name="Saw J.H."/>
            <person name="Jorgensen S.L."/>
            <person name="Zaremba-Niedzwiedzka K."/>
            <person name="Martijn J."/>
            <person name="Lind A.E."/>
            <person name="van Eijk R."/>
            <person name="Schleper C."/>
            <person name="Guy L."/>
            <person name="Ettema T.J."/>
        </authorList>
    </citation>
    <scope>NUCLEOTIDE SEQUENCE</scope>
</reference>
<dbReference type="SUPFAM" id="SSF143990">
    <property type="entry name" value="YbiA-like"/>
    <property type="match status" value="1"/>
</dbReference>
<comment type="caution">
    <text evidence="2">The sequence shown here is derived from an EMBL/GenBank/DDBJ whole genome shotgun (WGS) entry which is preliminary data.</text>
</comment>
<proteinExistence type="predicted"/>
<dbReference type="NCBIfam" id="TIGR02464">
    <property type="entry name" value="ribofla_fusion"/>
    <property type="match status" value="1"/>
</dbReference>
<evidence type="ECO:0000313" key="2">
    <source>
        <dbReference type="EMBL" id="KKM06818.1"/>
    </source>
</evidence>
<organism evidence="2">
    <name type="scientific">marine sediment metagenome</name>
    <dbReference type="NCBI Taxonomy" id="412755"/>
    <lineage>
        <taxon>unclassified sequences</taxon>
        <taxon>metagenomes</taxon>
        <taxon>ecological metagenomes</taxon>
    </lineage>
</organism>
<dbReference type="InterPro" id="IPR037238">
    <property type="entry name" value="YbiA-like_sf"/>
</dbReference>
<evidence type="ECO:0000259" key="1">
    <source>
        <dbReference type="Pfam" id="PF08719"/>
    </source>
</evidence>